<keyword evidence="4" id="KW-0808">Transferase</keyword>
<dbReference type="PANTHER" id="PTHR30582">
    <property type="entry name" value="L,D-TRANSPEPTIDASE"/>
    <property type="match status" value="1"/>
</dbReference>
<dbReference type="PROSITE" id="PS52029">
    <property type="entry name" value="LD_TPASE"/>
    <property type="match status" value="1"/>
</dbReference>
<dbReference type="CDD" id="cd16913">
    <property type="entry name" value="YkuD_like"/>
    <property type="match status" value="1"/>
</dbReference>
<feature type="active site" description="Nucleophile" evidence="9">
    <location>
        <position position="251"/>
    </location>
</feature>
<keyword evidence="8 9" id="KW-0961">Cell wall biogenesis/degradation</keyword>
<feature type="active site" description="Proton donor/acceptor" evidence="9">
    <location>
        <position position="235"/>
    </location>
</feature>
<keyword evidence="3" id="KW-0328">Glycosyltransferase</keyword>
<feature type="signal peptide" evidence="10">
    <location>
        <begin position="1"/>
        <end position="24"/>
    </location>
</feature>
<evidence type="ECO:0000256" key="4">
    <source>
        <dbReference type="ARBA" id="ARBA00022679"/>
    </source>
</evidence>
<organism evidence="12 13">
    <name type="scientific">Methylobacterium goesingense</name>
    <dbReference type="NCBI Taxonomy" id="243690"/>
    <lineage>
        <taxon>Bacteria</taxon>
        <taxon>Pseudomonadati</taxon>
        <taxon>Pseudomonadota</taxon>
        <taxon>Alphaproteobacteria</taxon>
        <taxon>Hyphomicrobiales</taxon>
        <taxon>Methylobacteriaceae</taxon>
        <taxon>Methylobacterium</taxon>
    </lineage>
</organism>
<feature type="chain" id="PRO_5045807493" evidence="10">
    <location>
        <begin position="25"/>
        <end position="275"/>
    </location>
</feature>
<keyword evidence="12" id="KW-0449">Lipoprotein</keyword>
<dbReference type="SUPFAM" id="SSF141523">
    <property type="entry name" value="L,D-transpeptidase catalytic domain-like"/>
    <property type="match status" value="1"/>
</dbReference>
<reference evidence="12 13" key="1">
    <citation type="submission" date="2024-06" db="EMBL/GenBank/DDBJ databases">
        <title>Genomic Encyclopedia of Type Strains, Phase IV (KMG-IV): sequencing the most valuable type-strain genomes for metagenomic binning, comparative biology and taxonomic classification.</title>
        <authorList>
            <person name="Goeker M."/>
        </authorList>
    </citation>
    <scope>NUCLEOTIDE SEQUENCE [LARGE SCALE GENOMIC DNA]</scope>
    <source>
        <strain evidence="12 13">DSM 21331</strain>
    </source>
</reference>
<keyword evidence="10" id="KW-0732">Signal</keyword>
<accession>A0ABV2L7Y7</accession>
<gene>
    <name evidence="12" type="ORF">ABID43_002440</name>
</gene>
<evidence type="ECO:0000256" key="3">
    <source>
        <dbReference type="ARBA" id="ARBA00022676"/>
    </source>
</evidence>
<protein>
    <submittedName>
        <fullName evidence="12">Lipoprotein-anchoring transpeptidase ErfK/SrfK</fullName>
    </submittedName>
</protein>
<name>A0ABV2L7Y7_9HYPH</name>
<comment type="similarity">
    <text evidence="2">Belongs to the YkuD family.</text>
</comment>
<keyword evidence="13" id="KW-1185">Reference proteome</keyword>
<evidence type="ECO:0000313" key="13">
    <source>
        <dbReference type="Proteomes" id="UP001549145"/>
    </source>
</evidence>
<dbReference type="EMBL" id="JBEPMM010000006">
    <property type="protein sequence ID" value="MET3692896.1"/>
    <property type="molecule type" value="Genomic_DNA"/>
</dbReference>
<evidence type="ECO:0000256" key="8">
    <source>
        <dbReference type="ARBA" id="ARBA00023316"/>
    </source>
</evidence>
<dbReference type="Gene3D" id="2.40.440.10">
    <property type="entry name" value="L,D-transpeptidase catalytic domain-like"/>
    <property type="match status" value="1"/>
</dbReference>
<dbReference type="Proteomes" id="UP001549145">
    <property type="component" value="Unassembled WGS sequence"/>
</dbReference>
<keyword evidence="6 9" id="KW-0133">Cell shape</keyword>
<dbReference type="InterPro" id="IPR005490">
    <property type="entry name" value="LD_TPept_cat_dom"/>
</dbReference>
<keyword evidence="7 9" id="KW-0573">Peptidoglycan synthesis</keyword>
<comment type="caution">
    <text evidence="12">The sequence shown here is derived from an EMBL/GenBank/DDBJ whole genome shotgun (WGS) entry which is preliminary data.</text>
</comment>
<evidence type="ECO:0000256" key="2">
    <source>
        <dbReference type="ARBA" id="ARBA00005992"/>
    </source>
</evidence>
<comment type="pathway">
    <text evidence="1 9">Cell wall biogenesis; peptidoglycan biosynthesis.</text>
</comment>
<feature type="domain" description="L,D-TPase catalytic" evidence="11">
    <location>
        <begin position="146"/>
        <end position="275"/>
    </location>
</feature>
<evidence type="ECO:0000256" key="1">
    <source>
        <dbReference type="ARBA" id="ARBA00004752"/>
    </source>
</evidence>
<evidence type="ECO:0000259" key="11">
    <source>
        <dbReference type="PROSITE" id="PS52029"/>
    </source>
</evidence>
<evidence type="ECO:0000256" key="5">
    <source>
        <dbReference type="ARBA" id="ARBA00022801"/>
    </source>
</evidence>
<evidence type="ECO:0000256" key="7">
    <source>
        <dbReference type="ARBA" id="ARBA00022984"/>
    </source>
</evidence>
<dbReference type="InterPro" id="IPR038063">
    <property type="entry name" value="Transpep_catalytic_dom"/>
</dbReference>
<dbReference type="PANTHER" id="PTHR30582:SF24">
    <property type="entry name" value="L,D-TRANSPEPTIDASE ERFK_SRFK-RELATED"/>
    <property type="match status" value="1"/>
</dbReference>
<evidence type="ECO:0000256" key="6">
    <source>
        <dbReference type="ARBA" id="ARBA00022960"/>
    </source>
</evidence>
<proteinExistence type="inferred from homology"/>
<evidence type="ECO:0000256" key="10">
    <source>
        <dbReference type="SAM" id="SignalP"/>
    </source>
</evidence>
<sequence length="275" mass="29594">MMRFKECVAAVCLVAGLAAQGAQAQTSGTERGAYGGGFIEFLMSDQRGSVAPRPVRAPLGDDGVLPRHASAYGYGGPGSPRLLNSGERVPEALAPRVAHAPAQAPVRLAALPPDRAVEPAVEAITRAPDARYARQVVAYDGPQRPGTIVVDTPAKYLYLVQPGRQAIRYGIGVGRPGFAWSGLKTISQKREWPDWTPPEEMIRRRPDLPRHMAGGPTNPLGARALYLGSSLYRIHGTNEPHTIGQNVSSGCIRMMNEDVIDLYERTPVGTRVEVL</sequence>
<evidence type="ECO:0000313" key="12">
    <source>
        <dbReference type="EMBL" id="MET3692896.1"/>
    </source>
</evidence>
<dbReference type="Pfam" id="PF03734">
    <property type="entry name" value="YkuD"/>
    <property type="match status" value="1"/>
</dbReference>
<keyword evidence="5" id="KW-0378">Hydrolase</keyword>
<evidence type="ECO:0000256" key="9">
    <source>
        <dbReference type="PROSITE-ProRule" id="PRU01373"/>
    </source>
</evidence>
<dbReference type="InterPro" id="IPR050979">
    <property type="entry name" value="LD-transpeptidase"/>
</dbReference>